<dbReference type="InterPro" id="IPR013321">
    <property type="entry name" value="Arc_rbn_hlx_hlx"/>
</dbReference>
<dbReference type="EMBL" id="DRXH01000118">
    <property type="protein sequence ID" value="HHM44342.1"/>
    <property type="molecule type" value="Genomic_DNA"/>
</dbReference>
<reference evidence="1" key="1">
    <citation type="journal article" date="2020" name="mSystems">
        <title>Genome- and Community-Level Interaction Insights into Carbon Utilization and Element Cycling Functions of Hydrothermarchaeota in Hydrothermal Sediment.</title>
        <authorList>
            <person name="Zhou Z."/>
            <person name="Liu Y."/>
            <person name="Xu W."/>
            <person name="Pan J."/>
            <person name="Luo Z.H."/>
            <person name="Li M."/>
        </authorList>
    </citation>
    <scope>NUCLEOTIDE SEQUENCE [LARGE SCALE GENOMIC DNA]</scope>
    <source>
        <strain evidence="1">SpSt-1074</strain>
    </source>
</reference>
<name>A0A7J3VTN6_CALS0</name>
<dbReference type="Gene3D" id="1.10.1220.10">
    <property type="entry name" value="Met repressor-like"/>
    <property type="match status" value="1"/>
</dbReference>
<proteinExistence type="predicted"/>
<evidence type="ECO:0000313" key="1">
    <source>
        <dbReference type="EMBL" id="HHM44342.1"/>
    </source>
</evidence>
<dbReference type="AlphaFoldDB" id="A0A7J3VTN6"/>
<comment type="caution">
    <text evidence="1">The sequence shown here is derived from an EMBL/GenBank/DDBJ whole genome shotgun (WGS) entry which is preliminary data.</text>
</comment>
<dbReference type="SUPFAM" id="SSF47598">
    <property type="entry name" value="Ribbon-helix-helix"/>
    <property type="match status" value="1"/>
</dbReference>
<accession>A0A7J3VTN6</accession>
<sequence length="82" mass="9966">MKPAYIHGRWLKVEETSHMSSSRTQEASYDCRGRRRLYRLQVRVTDEMREWLEEKARESRASMAFVVRRLVREAMRREYADA</sequence>
<evidence type="ECO:0008006" key="2">
    <source>
        <dbReference type="Google" id="ProtNLM"/>
    </source>
</evidence>
<dbReference type="GO" id="GO:0006355">
    <property type="term" value="P:regulation of DNA-templated transcription"/>
    <property type="evidence" value="ECO:0007669"/>
    <property type="project" value="InterPro"/>
</dbReference>
<gene>
    <name evidence="1" type="ORF">ENM31_03475</name>
</gene>
<dbReference type="InterPro" id="IPR010985">
    <property type="entry name" value="Ribbon_hlx_hlx"/>
</dbReference>
<protein>
    <recommendedName>
        <fullName evidence="2">Ribbon-helix-helix protein, CopG family</fullName>
    </recommendedName>
</protein>
<organism evidence="1">
    <name type="scientific">Caldiarchaeum subterraneum</name>
    <dbReference type="NCBI Taxonomy" id="311458"/>
    <lineage>
        <taxon>Archaea</taxon>
        <taxon>Nitrososphaerota</taxon>
        <taxon>Candidatus Caldarchaeales</taxon>
        <taxon>Candidatus Caldarchaeaceae</taxon>
        <taxon>Candidatus Caldarchaeum</taxon>
    </lineage>
</organism>